<name>A0A7W4YIC4_LEIAQ</name>
<reference evidence="4 5" key="1">
    <citation type="submission" date="2020-08" db="EMBL/GenBank/DDBJ databases">
        <title>Sequencing the genomes of 1000 actinobacteria strains.</title>
        <authorList>
            <person name="Klenk H.-P."/>
        </authorList>
    </citation>
    <scope>NUCLEOTIDE SEQUENCE [LARGE SCALE GENOMIC DNA]</scope>
    <source>
        <strain evidence="4 5">DSM 20146</strain>
    </source>
</reference>
<dbReference type="RefSeq" id="WP_021755056.1">
    <property type="nucleotide sequence ID" value="NZ_JACHVP010000001.1"/>
</dbReference>
<dbReference type="Gene3D" id="2.40.50.100">
    <property type="match status" value="1"/>
</dbReference>
<dbReference type="Proteomes" id="UP000538196">
    <property type="component" value="Unassembled WGS sequence"/>
</dbReference>
<evidence type="ECO:0000313" key="4">
    <source>
        <dbReference type="EMBL" id="MBB2966876.1"/>
    </source>
</evidence>
<dbReference type="Gene3D" id="2.40.420.20">
    <property type="match status" value="1"/>
</dbReference>
<feature type="signal peptide" evidence="2">
    <location>
        <begin position="1"/>
        <end position="37"/>
    </location>
</feature>
<feature type="region of interest" description="Disordered" evidence="1">
    <location>
        <begin position="213"/>
        <end position="243"/>
    </location>
</feature>
<evidence type="ECO:0000256" key="2">
    <source>
        <dbReference type="SAM" id="SignalP"/>
    </source>
</evidence>
<feature type="chain" id="PRO_5030578134" evidence="2">
    <location>
        <begin position="38"/>
        <end position="357"/>
    </location>
</feature>
<keyword evidence="5" id="KW-1185">Reference proteome</keyword>
<dbReference type="GO" id="GO:0015562">
    <property type="term" value="F:efflux transmembrane transporter activity"/>
    <property type="evidence" value="ECO:0007669"/>
    <property type="project" value="TreeGrafter"/>
</dbReference>
<protein>
    <submittedName>
        <fullName evidence="4">Multidrug efflux pump subunit AcrA (Membrane-fusion protein)</fullName>
    </submittedName>
</protein>
<evidence type="ECO:0000256" key="1">
    <source>
        <dbReference type="SAM" id="MobiDB-lite"/>
    </source>
</evidence>
<feature type="compositionally biased region" description="Low complexity" evidence="1">
    <location>
        <begin position="213"/>
        <end position="223"/>
    </location>
</feature>
<dbReference type="AlphaFoldDB" id="A0A7W4YIC4"/>
<comment type="caution">
    <text evidence="4">The sequence shown here is derived from an EMBL/GenBank/DDBJ whole genome shotgun (WGS) entry which is preliminary data.</text>
</comment>
<dbReference type="InterPro" id="IPR058649">
    <property type="entry name" value="CzcB_C"/>
</dbReference>
<gene>
    <name evidence="4" type="ORF">FHX33_001608</name>
</gene>
<dbReference type="EMBL" id="JACHVP010000001">
    <property type="protein sequence ID" value="MBB2966876.1"/>
    <property type="molecule type" value="Genomic_DNA"/>
</dbReference>
<evidence type="ECO:0000259" key="3">
    <source>
        <dbReference type="Pfam" id="PF25975"/>
    </source>
</evidence>
<proteinExistence type="predicted"/>
<feature type="domain" description="CzcB-like C-terminal circularly permuted SH3-like" evidence="3">
    <location>
        <begin position="273"/>
        <end position="326"/>
    </location>
</feature>
<feature type="compositionally biased region" description="Low complexity" evidence="1">
    <location>
        <begin position="231"/>
        <end position="243"/>
    </location>
</feature>
<accession>A0A7W4YIC4</accession>
<organism evidence="4 5">
    <name type="scientific">Leifsonia aquatica</name>
    <name type="common">Corynebacterium aquaticum</name>
    <dbReference type="NCBI Taxonomy" id="144185"/>
    <lineage>
        <taxon>Bacteria</taxon>
        <taxon>Bacillati</taxon>
        <taxon>Actinomycetota</taxon>
        <taxon>Actinomycetes</taxon>
        <taxon>Micrococcales</taxon>
        <taxon>Microbacteriaceae</taxon>
        <taxon>Leifsonia</taxon>
    </lineage>
</organism>
<sequence length="357" mass="34806">MGVMRRWVFPVLRIVVLAAIAVALVKLAFFPSGEATAADPAVPTGELSDPVSAVATGTIVNDVRVTGSIVADDAVPARATAAGTVNEVQTAVGTHVEAGDVLFDVKIETPRDPVVTTGPDGAETVTERKPLVTYSAVTAPIAGTVSQLPVLSGQAVAIGDTVGAVAPPTFSATASLPPEQQYRLVNRPDSASVTVKGGPAPFTCTALSITTPPATASEAPSGAAPGGGAASGASGSGSSSTTTVRCAVPGDVTVFAGLSADITISAGKAEGVLTVPTTAVKGSAEKGIVFVPDEKGGGPKEVPVTLGLTDGTSVQITGGLAEGDTILEFVPGAPAPTGDGCVQGPGGGMICSGTAAS</sequence>
<evidence type="ECO:0000313" key="5">
    <source>
        <dbReference type="Proteomes" id="UP000538196"/>
    </source>
</evidence>
<keyword evidence="2" id="KW-0732">Signal</keyword>
<dbReference type="PANTHER" id="PTHR30469">
    <property type="entry name" value="MULTIDRUG RESISTANCE PROTEIN MDTA"/>
    <property type="match status" value="1"/>
</dbReference>
<dbReference type="SUPFAM" id="SSF111369">
    <property type="entry name" value="HlyD-like secretion proteins"/>
    <property type="match status" value="1"/>
</dbReference>
<dbReference type="Pfam" id="PF25975">
    <property type="entry name" value="CzcB_C"/>
    <property type="match status" value="1"/>
</dbReference>
<dbReference type="GO" id="GO:1990281">
    <property type="term" value="C:efflux pump complex"/>
    <property type="evidence" value="ECO:0007669"/>
    <property type="project" value="TreeGrafter"/>
</dbReference>
<dbReference type="PANTHER" id="PTHR30469:SF33">
    <property type="entry name" value="SLR1207 PROTEIN"/>
    <property type="match status" value="1"/>
</dbReference>